<comment type="similarity">
    <text evidence="1">Belongs to the peptidase S33 family.</text>
</comment>
<evidence type="ECO:0000256" key="4">
    <source>
        <dbReference type="SAM" id="MobiDB-lite"/>
    </source>
</evidence>
<evidence type="ECO:0000256" key="5">
    <source>
        <dbReference type="SAM" id="SignalP"/>
    </source>
</evidence>
<keyword evidence="3 7" id="KW-0378">Hydrolase</keyword>
<feature type="region of interest" description="Disordered" evidence="4">
    <location>
        <begin position="479"/>
        <end position="501"/>
    </location>
</feature>
<feature type="signal peptide" evidence="5">
    <location>
        <begin position="1"/>
        <end position="25"/>
    </location>
</feature>
<evidence type="ECO:0000256" key="1">
    <source>
        <dbReference type="ARBA" id="ARBA00010088"/>
    </source>
</evidence>
<gene>
    <name evidence="7" type="ORF">GCM10010470_28830</name>
</gene>
<protein>
    <submittedName>
        <fullName evidence="7">Alpha/beta hydrolase</fullName>
    </submittedName>
</protein>
<comment type="caution">
    <text evidence="7">The sequence shown here is derived from an EMBL/GenBank/DDBJ whole genome shotgun (WGS) entry which is preliminary data.</text>
</comment>
<dbReference type="PANTHER" id="PTHR43248">
    <property type="entry name" value="2-SUCCINYL-6-HYDROXY-2,4-CYCLOHEXADIENE-1-CARBOXYLATE SYNTHASE"/>
    <property type="match status" value="1"/>
</dbReference>
<accession>A0ABN3VEE7</accession>
<proteinExistence type="inferred from homology"/>
<dbReference type="RefSeq" id="WP_344680161.1">
    <property type="nucleotide sequence ID" value="NZ_BAAAUX010000014.1"/>
</dbReference>
<name>A0ABN3VEE7_9PSEU</name>
<dbReference type="SUPFAM" id="SSF53474">
    <property type="entry name" value="alpha/beta-Hydrolases"/>
    <property type="match status" value="1"/>
</dbReference>
<reference evidence="7 8" key="1">
    <citation type="journal article" date="2019" name="Int. J. Syst. Evol. Microbiol.">
        <title>The Global Catalogue of Microorganisms (GCM) 10K type strain sequencing project: providing services to taxonomists for standard genome sequencing and annotation.</title>
        <authorList>
            <consortium name="The Broad Institute Genomics Platform"/>
            <consortium name="The Broad Institute Genome Sequencing Center for Infectious Disease"/>
            <person name="Wu L."/>
            <person name="Ma J."/>
        </authorList>
    </citation>
    <scope>NUCLEOTIDE SEQUENCE [LARGE SCALE GENOMIC DNA]</scope>
    <source>
        <strain evidence="7 8">JCM 9383</strain>
    </source>
</reference>
<evidence type="ECO:0000256" key="3">
    <source>
        <dbReference type="ARBA" id="ARBA00022801"/>
    </source>
</evidence>
<evidence type="ECO:0000313" key="7">
    <source>
        <dbReference type="EMBL" id="GAA2792296.1"/>
    </source>
</evidence>
<dbReference type="EMBL" id="BAAAUX010000014">
    <property type="protein sequence ID" value="GAA2792296.1"/>
    <property type="molecule type" value="Genomic_DNA"/>
</dbReference>
<sequence>MKRSIALSLAGSAVLASTAAGPAQAAATPVFGPCPPDVAAEPQLRCATVDVPLDHDEPAGERLRLTISKLPARKPAARRGSLLVNPGGPGGPGISFAAGLARSLPGEVLDSYDLIGFDTRNTAHSEPISCADPATYWKTPLPDPDSPQARELNWRRAAEYADGCQARAGKYLPHLTTDSNVRDMDLVRQSLGEERISFLGYSYGTYLGAVYGERFPQHVDRMVLDSSVNPATSQIWYRNNLDQDAAAQRRLDDYLGWIARHDGVFRLGSDPAAVRASWQAVQDDLRARPRGPLGPAEFIAITFDALYSEDDWTDLGHALSAYRNRHDDRALVAKVKPKGPAEENSNAIYNAVECADAPWPSRRSVWERDATEIARTHPFAAWYNSWTVAPCASWHAPRQRPVRISGSDLPPVLMFNSTGDVATPYEGAREMHRALPSSVLVTEENAGKHGVFALAGNTEADRIGTDYLVRGVLPAEDVAIPGHPLPDPAKPLPEAKTVRLR</sequence>
<organism evidence="7 8">
    <name type="scientific">Saccharopolyspora taberi</name>
    <dbReference type="NCBI Taxonomy" id="60895"/>
    <lineage>
        <taxon>Bacteria</taxon>
        <taxon>Bacillati</taxon>
        <taxon>Actinomycetota</taxon>
        <taxon>Actinomycetes</taxon>
        <taxon>Pseudonocardiales</taxon>
        <taxon>Pseudonocardiaceae</taxon>
        <taxon>Saccharopolyspora</taxon>
    </lineage>
</organism>
<dbReference type="Gene3D" id="3.40.50.1820">
    <property type="entry name" value="alpha/beta hydrolase"/>
    <property type="match status" value="1"/>
</dbReference>
<dbReference type="PANTHER" id="PTHR43248:SF29">
    <property type="entry name" value="TRIPEPTIDYL AMINOPEPTIDASE"/>
    <property type="match status" value="1"/>
</dbReference>
<feature type="domain" description="Peptidase S33 tripeptidyl aminopeptidase-like C-terminal" evidence="6">
    <location>
        <begin position="381"/>
        <end position="478"/>
    </location>
</feature>
<evidence type="ECO:0000313" key="8">
    <source>
        <dbReference type="Proteomes" id="UP001500979"/>
    </source>
</evidence>
<dbReference type="InterPro" id="IPR029058">
    <property type="entry name" value="AB_hydrolase_fold"/>
</dbReference>
<keyword evidence="2 5" id="KW-0732">Signal</keyword>
<dbReference type="InterPro" id="IPR051601">
    <property type="entry name" value="Serine_prot/Carboxylest_S33"/>
</dbReference>
<evidence type="ECO:0000256" key="2">
    <source>
        <dbReference type="ARBA" id="ARBA00022729"/>
    </source>
</evidence>
<dbReference type="InterPro" id="IPR013595">
    <property type="entry name" value="Pept_S33_TAP-like_C"/>
</dbReference>
<feature type="chain" id="PRO_5046373592" evidence="5">
    <location>
        <begin position="26"/>
        <end position="501"/>
    </location>
</feature>
<dbReference type="Proteomes" id="UP001500979">
    <property type="component" value="Unassembled WGS sequence"/>
</dbReference>
<dbReference type="GO" id="GO:0016787">
    <property type="term" value="F:hydrolase activity"/>
    <property type="evidence" value="ECO:0007669"/>
    <property type="project" value="UniProtKB-KW"/>
</dbReference>
<keyword evidence="8" id="KW-1185">Reference proteome</keyword>
<evidence type="ECO:0000259" key="6">
    <source>
        <dbReference type="Pfam" id="PF08386"/>
    </source>
</evidence>
<dbReference type="Pfam" id="PF08386">
    <property type="entry name" value="Abhydrolase_4"/>
    <property type="match status" value="1"/>
</dbReference>